<feature type="transmembrane region" description="Helical" evidence="1">
    <location>
        <begin position="6"/>
        <end position="22"/>
    </location>
</feature>
<evidence type="ECO:0000256" key="1">
    <source>
        <dbReference type="SAM" id="Phobius"/>
    </source>
</evidence>
<protein>
    <recommendedName>
        <fullName evidence="4">DUF2802 domain-containing protein</fullName>
    </recommendedName>
</protein>
<keyword evidence="1" id="KW-1133">Transmembrane helix</keyword>
<evidence type="ECO:0008006" key="4">
    <source>
        <dbReference type="Google" id="ProtNLM"/>
    </source>
</evidence>
<dbReference type="RefSeq" id="WP_244746329.1">
    <property type="nucleotide sequence ID" value="NZ_CP095071.1"/>
</dbReference>
<sequence>MYFAIGAIIIIAIILWILSFFTQDKFKQLEDQLEQFSISTLQETYQLKKKVSILEEELLINDETVEQTMSYSRNETPVMKKVKELHQQGHHTAFIAEKVQLNEYDVMTMIKQL</sequence>
<keyword evidence="1" id="KW-0472">Membrane</keyword>
<proteinExistence type="predicted"/>
<dbReference type="EMBL" id="CP095071">
    <property type="protein sequence ID" value="UOQ86012.1"/>
    <property type="molecule type" value="Genomic_DNA"/>
</dbReference>
<gene>
    <name evidence="2" type="ORF">MUN87_03650</name>
</gene>
<dbReference type="Proteomes" id="UP000831537">
    <property type="component" value="Chromosome"/>
</dbReference>
<keyword evidence="1" id="KW-0812">Transmembrane</keyword>
<accession>A0ABY4GQQ8</accession>
<evidence type="ECO:0000313" key="3">
    <source>
        <dbReference type="Proteomes" id="UP000831537"/>
    </source>
</evidence>
<reference evidence="2 3" key="1">
    <citation type="submission" date="2022-04" db="EMBL/GenBank/DDBJ databases">
        <title>Gracilibacillus sp. isolated from saltern.</title>
        <authorList>
            <person name="Won M."/>
            <person name="Lee C.-M."/>
            <person name="Woen H.-Y."/>
            <person name="Kwon S.-W."/>
        </authorList>
    </citation>
    <scope>NUCLEOTIDE SEQUENCE [LARGE SCALE GENOMIC DNA]</scope>
    <source>
        <strain evidence="2 3">SSPM10-3</strain>
    </source>
</reference>
<organism evidence="2 3">
    <name type="scientific">Gracilibacillus salinarum</name>
    <dbReference type="NCBI Taxonomy" id="2932255"/>
    <lineage>
        <taxon>Bacteria</taxon>
        <taxon>Bacillati</taxon>
        <taxon>Bacillota</taxon>
        <taxon>Bacilli</taxon>
        <taxon>Bacillales</taxon>
        <taxon>Bacillaceae</taxon>
        <taxon>Gracilibacillus</taxon>
    </lineage>
</organism>
<evidence type="ECO:0000313" key="2">
    <source>
        <dbReference type="EMBL" id="UOQ86012.1"/>
    </source>
</evidence>
<name>A0ABY4GQQ8_9BACI</name>
<keyword evidence="3" id="KW-1185">Reference proteome</keyword>